<dbReference type="CDD" id="cd04221">
    <property type="entry name" value="MauL"/>
    <property type="match status" value="1"/>
</dbReference>
<dbReference type="Gene3D" id="2.60.40.420">
    <property type="entry name" value="Cupredoxins - blue copper proteins"/>
    <property type="match status" value="1"/>
</dbReference>
<dbReference type="SUPFAM" id="SSF49464">
    <property type="entry name" value="Carboxypeptidase regulatory domain-like"/>
    <property type="match status" value="1"/>
</dbReference>
<comment type="subcellular location">
    <subcellularLocation>
        <location evidence="1">Periplasm</location>
    </subcellularLocation>
</comment>
<name>A0AAI9IDL1_9BURK</name>
<organism evidence="3 4">
    <name type="scientific">Herbaspirillum frisingense GSF30</name>
    <dbReference type="NCBI Taxonomy" id="864073"/>
    <lineage>
        <taxon>Bacteria</taxon>
        <taxon>Pseudomonadati</taxon>
        <taxon>Pseudomonadota</taxon>
        <taxon>Betaproteobacteria</taxon>
        <taxon>Burkholderiales</taxon>
        <taxon>Oxalobacteraceae</taxon>
        <taxon>Herbaspirillum</taxon>
    </lineage>
</organism>
<dbReference type="InterPro" id="IPR008969">
    <property type="entry name" value="CarboxyPept-like_regulatory"/>
</dbReference>
<protein>
    <recommendedName>
        <fullName evidence="5">Methylamine utilization protein</fullName>
    </recommendedName>
</protein>
<dbReference type="Proteomes" id="UP000006772">
    <property type="component" value="Unassembled WGS sequence"/>
</dbReference>
<dbReference type="EMBL" id="AEEC02000018">
    <property type="protein sequence ID" value="EOA04156.1"/>
    <property type="molecule type" value="Genomic_DNA"/>
</dbReference>
<feature type="signal peptide" evidence="2">
    <location>
        <begin position="1"/>
        <end position="31"/>
    </location>
</feature>
<accession>A0AAI9IDL1</accession>
<dbReference type="SUPFAM" id="SSF49503">
    <property type="entry name" value="Cupredoxins"/>
    <property type="match status" value="1"/>
</dbReference>
<evidence type="ECO:0000313" key="3">
    <source>
        <dbReference type="EMBL" id="EOA04156.1"/>
    </source>
</evidence>
<dbReference type="InterPro" id="IPR034242">
    <property type="entry name" value="MauL"/>
</dbReference>
<sequence length="212" mass="22650">MQNKNMRRRAGQLVKVMACIWAAATACAAQAAVSVQVLDSAGQVVPNAVVYAEPAGGAAAPAKPPRQVEIEQKNKTFIPLVTVVQTGTSILFPNHDNIRHHVYSFSPAKTFELKLYSGVPGSPVVFDKAGTVVLGCNIHDEMVAYVQVVNTPYFGVTDRSGTVRLEGLGNGRYTLKAWYFTMGPNQAAVQQALEVQGDGKAAIKLNVKAVPL</sequence>
<reference evidence="3 4" key="1">
    <citation type="journal article" date="2013" name="Front. Microbiol.">
        <title>The genome of the endophytic bacterium H. frisingense GSF30(T) identifies diverse strategies in the Herbaspirillum genus to interact with plants.</title>
        <authorList>
            <person name="Straub D."/>
            <person name="Rothballer M."/>
            <person name="Hartmann A."/>
            <person name="Ludewig U."/>
        </authorList>
    </citation>
    <scope>NUCLEOTIDE SEQUENCE [LARGE SCALE GENOMIC DNA]</scope>
    <source>
        <strain evidence="3 4">GSF30</strain>
    </source>
</reference>
<dbReference type="InterPro" id="IPR008972">
    <property type="entry name" value="Cupredoxin"/>
</dbReference>
<proteinExistence type="predicted"/>
<comment type="caution">
    <text evidence="3">The sequence shown here is derived from an EMBL/GenBank/DDBJ whole genome shotgun (WGS) entry which is preliminary data.</text>
</comment>
<keyword evidence="2" id="KW-0732">Signal</keyword>
<dbReference type="AlphaFoldDB" id="A0AAI9IDL1"/>
<evidence type="ECO:0008006" key="5">
    <source>
        <dbReference type="Google" id="ProtNLM"/>
    </source>
</evidence>
<dbReference type="PROSITE" id="PS51257">
    <property type="entry name" value="PROKAR_LIPOPROTEIN"/>
    <property type="match status" value="1"/>
</dbReference>
<evidence type="ECO:0000256" key="2">
    <source>
        <dbReference type="SAM" id="SignalP"/>
    </source>
</evidence>
<dbReference type="GO" id="GO:0042597">
    <property type="term" value="C:periplasmic space"/>
    <property type="evidence" value="ECO:0007669"/>
    <property type="project" value="UniProtKB-SubCell"/>
</dbReference>
<evidence type="ECO:0000313" key="4">
    <source>
        <dbReference type="Proteomes" id="UP000006772"/>
    </source>
</evidence>
<evidence type="ECO:0000256" key="1">
    <source>
        <dbReference type="ARBA" id="ARBA00004418"/>
    </source>
</evidence>
<gene>
    <name evidence="3" type="ORF">HFRIS_013810</name>
</gene>
<feature type="chain" id="PRO_5042540104" description="Methylamine utilization protein" evidence="2">
    <location>
        <begin position="32"/>
        <end position="212"/>
    </location>
</feature>